<dbReference type="GO" id="GO:0070181">
    <property type="term" value="F:small ribosomal subunit rRNA binding"/>
    <property type="evidence" value="ECO:0007669"/>
    <property type="project" value="TreeGrafter"/>
</dbReference>
<keyword evidence="3" id="KW-1185">Reference proteome</keyword>
<dbReference type="InterPro" id="IPR035980">
    <property type="entry name" value="Ribosomal_bS6_sf"/>
</dbReference>
<dbReference type="GO" id="GO:0005763">
    <property type="term" value="C:mitochondrial small ribosomal subunit"/>
    <property type="evidence" value="ECO:0007669"/>
    <property type="project" value="TreeGrafter"/>
</dbReference>
<accession>A0A8H7QAU4</accession>
<dbReference type="CDD" id="cd15465">
    <property type="entry name" value="bS6_mito"/>
    <property type="match status" value="1"/>
</dbReference>
<dbReference type="GO" id="GO:0006412">
    <property type="term" value="P:translation"/>
    <property type="evidence" value="ECO:0007669"/>
    <property type="project" value="InterPro"/>
</dbReference>
<name>A0A8H7QAU4_9FUNG</name>
<evidence type="ECO:0000313" key="2">
    <source>
        <dbReference type="EMBL" id="KAG2188434.1"/>
    </source>
</evidence>
<dbReference type="InterPro" id="IPR000529">
    <property type="entry name" value="Ribosomal_bS6"/>
</dbReference>
<dbReference type="SUPFAM" id="SSF54995">
    <property type="entry name" value="Ribosomal protein S6"/>
    <property type="match status" value="1"/>
</dbReference>
<dbReference type="Pfam" id="PF01250">
    <property type="entry name" value="Ribosomal_S6"/>
    <property type="match status" value="1"/>
</dbReference>
<gene>
    <name evidence="2" type="ORF">INT44_001187</name>
</gene>
<dbReference type="InterPro" id="IPR020814">
    <property type="entry name" value="Ribosomal_S6_plastid/chlpt"/>
</dbReference>
<dbReference type="EMBL" id="JAEPRA010000002">
    <property type="protein sequence ID" value="KAG2188434.1"/>
    <property type="molecule type" value="Genomic_DNA"/>
</dbReference>
<evidence type="ECO:0008006" key="4">
    <source>
        <dbReference type="Google" id="ProtNLM"/>
    </source>
</evidence>
<dbReference type="PANTHER" id="PTHR21011">
    <property type="entry name" value="MITOCHONDRIAL 28S RIBOSOMAL PROTEIN S6"/>
    <property type="match status" value="1"/>
</dbReference>
<dbReference type="PANTHER" id="PTHR21011:SF1">
    <property type="entry name" value="SMALL RIBOSOMAL SUBUNIT PROTEIN BS6M"/>
    <property type="match status" value="1"/>
</dbReference>
<dbReference type="Gene3D" id="3.30.70.60">
    <property type="match status" value="1"/>
</dbReference>
<dbReference type="NCBIfam" id="TIGR00166">
    <property type="entry name" value="S6"/>
    <property type="match status" value="1"/>
</dbReference>
<dbReference type="OrthoDB" id="10259681at2759"/>
<dbReference type="AlphaFoldDB" id="A0A8H7QAU4"/>
<comment type="caution">
    <text evidence="2">The sequence shown here is derived from an EMBL/GenBank/DDBJ whole genome shotgun (WGS) entry which is preliminary data.</text>
</comment>
<sequence>MPFYELVCIARSNLVKNNLQDLLKTSAVQVLDKGGVVRGFENWGSRILPHRIKRHQQYFNSGHYWLMHFDANPATVQELGKKLRVDPRVLRHNVIKLGSKLEDVTARPEKTF</sequence>
<proteinExistence type="inferred from homology"/>
<dbReference type="InterPro" id="IPR014717">
    <property type="entry name" value="Transl_elong_EF1B/ribsomal_bS6"/>
</dbReference>
<comment type="similarity">
    <text evidence="1">Belongs to the bacterial ribosomal protein bS6 family.</text>
</comment>
<organism evidence="2 3">
    <name type="scientific">Umbelopsis vinacea</name>
    <dbReference type="NCBI Taxonomy" id="44442"/>
    <lineage>
        <taxon>Eukaryota</taxon>
        <taxon>Fungi</taxon>
        <taxon>Fungi incertae sedis</taxon>
        <taxon>Mucoromycota</taxon>
        <taxon>Mucoromycotina</taxon>
        <taxon>Umbelopsidomycetes</taxon>
        <taxon>Umbelopsidales</taxon>
        <taxon>Umbelopsidaceae</taxon>
        <taxon>Umbelopsis</taxon>
    </lineage>
</organism>
<protein>
    <recommendedName>
        <fullName evidence="4">Ribosomal protein S6</fullName>
    </recommendedName>
</protein>
<dbReference type="Proteomes" id="UP000612746">
    <property type="component" value="Unassembled WGS sequence"/>
</dbReference>
<dbReference type="GO" id="GO:0003735">
    <property type="term" value="F:structural constituent of ribosome"/>
    <property type="evidence" value="ECO:0007669"/>
    <property type="project" value="InterPro"/>
</dbReference>
<dbReference type="HAMAP" id="MF_00360">
    <property type="entry name" value="Ribosomal_bS6"/>
    <property type="match status" value="1"/>
</dbReference>
<evidence type="ECO:0000313" key="3">
    <source>
        <dbReference type="Proteomes" id="UP000612746"/>
    </source>
</evidence>
<reference evidence="2" key="1">
    <citation type="submission" date="2020-12" db="EMBL/GenBank/DDBJ databases">
        <title>Metabolic potential, ecology and presence of endohyphal bacteria is reflected in genomic diversity of Mucoromycotina.</title>
        <authorList>
            <person name="Muszewska A."/>
            <person name="Okrasinska A."/>
            <person name="Steczkiewicz K."/>
            <person name="Drgas O."/>
            <person name="Orlowska M."/>
            <person name="Perlinska-Lenart U."/>
            <person name="Aleksandrzak-Piekarczyk T."/>
            <person name="Szatraj K."/>
            <person name="Zielenkiewicz U."/>
            <person name="Pilsyk S."/>
            <person name="Malc E."/>
            <person name="Mieczkowski P."/>
            <person name="Kruszewska J.S."/>
            <person name="Biernat P."/>
            <person name="Pawlowska J."/>
        </authorList>
    </citation>
    <scope>NUCLEOTIDE SEQUENCE</scope>
    <source>
        <strain evidence="2">WA0000051536</strain>
    </source>
</reference>
<evidence type="ECO:0000256" key="1">
    <source>
        <dbReference type="ARBA" id="ARBA00009512"/>
    </source>
</evidence>